<evidence type="ECO:0000256" key="7">
    <source>
        <dbReference type="ARBA" id="ARBA00023004"/>
    </source>
</evidence>
<evidence type="ECO:0000256" key="5">
    <source>
        <dbReference type="ARBA" id="ARBA00022723"/>
    </source>
</evidence>
<dbReference type="EMBL" id="JAYKXP010000170">
    <property type="protein sequence ID" value="KAK7021385.1"/>
    <property type="molecule type" value="Genomic_DNA"/>
</dbReference>
<dbReference type="PROSITE" id="PS00086">
    <property type="entry name" value="CYTOCHROME_P450"/>
    <property type="match status" value="1"/>
</dbReference>
<dbReference type="Proteomes" id="UP001383192">
    <property type="component" value="Unassembled WGS sequence"/>
</dbReference>
<evidence type="ECO:0000256" key="9">
    <source>
        <dbReference type="PIRSR" id="PIRSR602401-1"/>
    </source>
</evidence>
<evidence type="ECO:0000256" key="6">
    <source>
        <dbReference type="ARBA" id="ARBA00023002"/>
    </source>
</evidence>
<sequence>MASDSPLFPAAVTLAGVATSIYLYRSSKAHTPAPLPPGPKGLPIVGNVADVPPSHPWVRFKELGDQYVHLEVLGQHIIILNDAQYAFDMLDKKSRVYSNRPRLVMAGELIGWEQAPALIQPTKTWSQYRRLMAQFLGSRSKVDVAYGDVMQQSTLEFLKDILDTPNGWKEHGRRFAGSIVLKIAYGYSAAKKDDSLVALVDEAMVGFSEATAPGAFAVDLFPFLQYVPSWVPGTAWKKKAEHYHKTLEQMAEVPFSMVKKQLASGTAASSFVSDLLSAKKEDDWNIKWSAAGIYSGGAETTAAVNETFFLAMTFQQEAQAKAQQELDTVLGRGVLPTLKDRPRLPYVEALIAEVMRKYSIGPLGLPHVASEDDIFEGYFIPKGAMVMTNNWNFYQDERNYKNPELFSPERFMGENKERDPRDFLFGYGRRICPGLHLADTSMWLLFSSILAMFTIKPPVGEDGKEIWPSGKFLTGSISCPEPFECVITPRQGSAEIITRHLDGGDN</sequence>
<keyword evidence="6 10" id="KW-0560">Oxidoreductase</keyword>
<proteinExistence type="inferred from homology"/>
<feature type="binding site" description="axial binding residue" evidence="9">
    <location>
        <position position="432"/>
    </location>
    <ligand>
        <name>heme</name>
        <dbReference type="ChEBI" id="CHEBI:30413"/>
    </ligand>
    <ligandPart>
        <name>Fe</name>
        <dbReference type="ChEBI" id="CHEBI:18248"/>
    </ligandPart>
</feature>
<keyword evidence="5 9" id="KW-0479">Metal-binding</keyword>
<dbReference type="InterPro" id="IPR050364">
    <property type="entry name" value="Cytochrome_P450_fung"/>
</dbReference>
<dbReference type="GO" id="GO:0004497">
    <property type="term" value="F:monooxygenase activity"/>
    <property type="evidence" value="ECO:0007669"/>
    <property type="project" value="UniProtKB-KW"/>
</dbReference>
<keyword evidence="7 9" id="KW-0408">Iron</keyword>
<evidence type="ECO:0000256" key="8">
    <source>
        <dbReference type="ARBA" id="ARBA00023033"/>
    </source>
</evidence>
<organism evidence="11 12">
    <name type="scientific">Paramarasmius palmivorus</name>
    <dbReference type="NCBI Taxonomy" id="297713"/>
    <lineage>
        <taxon>Eukaryota</taxon>
        <taxon>Fungi</taxon>
        <taxon>Dikarya</taxon>
        <taxon>Basidiomycota</taxon>
        <taxon>Agaricomycotina</taxon>
        <taxon>Agaricomycetes</taxon>
        <taxon>Agaricomycetidae</taxon>
        <taxon>Agaricales</taxon>
        <taxon>Marasmiineae</taxon>
        <taxon>Marasmiaceae</taxon>
        <taxon>Paramarasmius</taxon>
    </lineage>
</organism>
<name>A0AAW0B680_9AGAR</name>
<dbReference type="GO" id="GO:0005506">
    <property type="term" value="F:iron ion binding"/>
    <property type="evidence" value="ECO:0007669"/>
    <property type="project" value="InterPro"/>
</dbReference>
<dbReference type="GO" id="GO:0016705">
    <property type="term" value="F:oxidoreductase activity, acting on paired donors, with incorporation or reduction of molecular oxygen"/>
    <property type="evidence" value="ECO:0007669"/>
    <property type="project" value="InterPro"/>
</dbReference>
<dbReference type="Pfam" id="PF00067">
    <property type="entry name" value="p450"/>
    <property type="match status" value="1"/>
</dbReference>
<comment type="cofactor">
    <cofactor evidence="1 9">
        <name>heme</name>
        <dbReference type="ChEBI" id="CHEBI:30413"/>
    </cofactor>
</comment>
<comment type="similarity">
    <text evidence="3 10">Belongs to the cytochrome P450 family.</text>
</comment>
<dbReference type="InterPro" id="IPR002401">
    <property type="entry name" value="Cyt_P450_E_grp-I"/>
</dbReference>
<gene>
    <name evidence="11" type="ORF">VNI00_017376</name>
</gene>
<accession>A0AAW0B680</accession>
<comment type="pathway">
    <text evidence="2">Secondary metabolite biosynthesis.</text>
</comment>
<reference evidence="11 12" key="1">
    <citation type="submission" date="2024-01" db="EMBL/GenBank/DDBJ databases">
        <title>A draft genome for a cacao thread blight-causing isolate of Paramarasmius palmivorus.</title>
        <authorList>
            <person name="Baruah I.K."/>
            <person name="Bukari Y."/>
            <person name="Amoako-Attah I."/>
            <person name="Meinhardt L.W."/>
            <person name="Bailey B.A."/>
            <person name="Cohen S.P."/>
        </authorList>
    </citation>
    <scope>NUCLEOTIDE SEQUENCE [LARGE SCALE GENOMIC DNA]</scope>
    <source>
        <strain evidence="11 12">GH-12</strain>
    </source>
</reference>
<dbReference type="PRINTS" id="PR00463">
    <property type="entry name" value="EP450I"/>
</dbReference>
<dbReference type="Gene3D" id="1.10.630.10">
    <property type="entry name" value="Cytochrome P450"/>
    <property type="match status" value="1"/>
</dbReference>
<keyword evidence="4 9" id="KW-0349">Heme</keyword>
<protein>
    <recommendedName>
        <fullName evidence="13">Cytochrome P450</fullName>
    </recommendedName>
</protein>
<evidence type="ECO:0000313" key="11">
    <source>
        <dbReference type="EMBL" id="KAK7021385.1"/>
    </source>
</evidence>
<evidence type="ECO:0000256" key="1">
    <source>
        <dbReference type="ARBA" id="ARBA00001971"/>
    </source>
</evidence>
<evidence type="ECO:0000256" key="2">
    <source>
        <dbReference type="ARBA" id="ARBA00005179"/>
    </source>
</evidence>
<dbReference type="GO" id="GO:0020037">
    <property type="term" value="F:heme binding"/>
    <property type="evidence" value="ECO:0007669"/>
    <property type="project" value="InterPro"/>
</dbReference>
<evidence type="ECO:0008006" key="13">
    <source>
        <dbReference type="Google" id="ProtNLM"/>
    </source>
</evidence>
<dbReference type="InterPro" id="IPR017972">
    <property type="entry name" value="Cyt_P450_CS"/>
</dbReference>
<dbReference type="InterPro" id="IPR001128">
    <property type="entry name" value="Cyt_P450"/>
</dbReference>
<dbReference type="PANTHER" id="PTHR46300">
    <property type="entry name" value="P450, PUTATIVE (EUROFUNG)-RELATED-RELATED"/>
    <property type="match status" value="1"/>
</dbReference>
<evidence type="ECO:0000313" key="12">
    <source>
        <dbReference type="Proteomes" id="UP001383192"/>
    </source>
</evidence>
<dbReference type="SUPFAM" id="SSF48264">
    <property type="entry name" value="Cytochrome P450"/>
    <property type="match status" value="1"/>
</dbReference>
<dbReference type="AlphaFoldDB" id="A0AAW0B680"/>
<evidence type="ECO:0000256" key="4">
    <source>
        <dbReference type="ARBA" id="ARBA00022617"/>
    </source>
</evidence>
<dbReference type="CDD" id="cd11065">
    <property type="entry name" value="CYP64-like"/>
    <property type="match status" value="1"/>
</dbReference>
<comment type="caution">
    <text evidence="11">The sequence shown here is derived from an EMBL/GenBank/DDBJ whole genome shotgun (WGS) entry which is preliminary data.</text>
</comment>
<keyword evidence="8 10" id="KW-0503">Monooxygenase</keyword>
<dbReference type="InterPro" id="IPR036396">
    <property type="entry name" value="Cyt_P450_sf"/>
</dbReference>
<keyword evidence="12" id="KW-1185">Reference proteome</keyword>
<dbReference type="PANTHER" id="PTHR46300:SF7">
    <property type="entry name" value="P450, PUTATIVE (EUROFUNG)-RELATED"/>
    <property type="match status" value="1"/>
</dbReference>
<evidence type="ECO:0000256" key="3">
    <source>
        <dbReference type="ARBA" id="ARBA00010617"/>
    </source>
</evidence>
<evidence type="ECO:0000256" key="10">
    <source>
        <dbReference type="RuleBase" id="RU000461"/>
    </source>
</evidence>